<sequence length="321" mass="36926">MTMIGSDNVSTLKQQNIIEKIEANDFEWLYNHFSDYFQDVTSLVELKSILKEYNKISTTHTLFRHIKVNKTDEFIWIADNGQAGVSVTLNKYNEIVSMVLLPLEKNKSQKLTKQYYTMPIEGEYFVSAGGDNELLNHHFNFKYQRNAYDLTMVNEDMTYQGTPNQNENYYCYGQSVVAPANGKVVQTLKNIKDNTPGEANTNHPEGNFVIVQHQLNEYSIVAHLQSDSIKVDVGDIVRRGQHIANIGNSGNSSEPHLHFHIMNKIKTHSGYTYKIKFLDQNEPLRGDKVYYSGDKMKIESHHALTNVLKNYGLHLLHRFKN</sequence>
<keyword evidence="5" id="KW-0645">Protease</keyword>
<dbReference type="EMBL" id="UGZE01000001">
    <property type="protein sequence ID" value="SUJ20965.1"/>
    <property type="molecule type" value="Genomic_DNA"/>
</dbReference>
<dbReference type="Proteomes" id="UP000254956">
    <property type="component" value="Unassembled WGS sequence"/>
</dbReference>
<evidence type="ECO:0000256" key="2">
    <source>
        <dbReference type="ARBA" id="ARBA00001947"/>
    </source>
</evidence>
<feature type="domain" description="M23ase beta-sheet core" evidence="6">
    <location>
        <begin position="172"/>
        <end position="264"/>
    </location>
</feature>
<keyword evidence="5" id="KW-0378">Hydrolase</keyword>
<comment type="catalytic activity">
    <reaction evidence="1">
        <text>Hydrolysis of the -Gly-|-Gly- bond in the pentaglycine inter-peptide link joining staphylococcal cell wall peptidoglycans.</text>
        <dbReference type="EC" id="3.4.24.75"/>
    </reaction>
</comment>
<evidence type="ECO:0000313" key="7">
    <source>
        <dbReference type="EMBL" id="SUJ20965.1"/>
    </source>
</evidence>
<evidence type="ECO:0000256" key="1">
    <source>
        <dbReference type="ARBA" id="ARBA00001667"/>
    </source>
</evidence>
<dbReference type="InterPro" id="IPR011055">
    <property type="entry name" value="Dup_hybrid_motif"/>
</dbReference>
<accession>A0A380CK19</accession>
<dbReference type="AlphaFoldDB" id="A0A380CK19"/>
<evidence type="ECO:0000256" key="5">
    <source>
        <dbReference type="ARBA" id="ARBA00023049"/>
    </source>
</evidence>
<dbReference type="PANTHER" id="PTHR21666">
    <property type="entry name" value="PEPTIDASE-RELATED"/>
    <property type="match status" value="1"/>
</dbReference>
<comment type="similarity">
    <text evidence="3">Belongs to the peptidase M23B family.</text>
</comment>
<name>A0A380CK19_9STAP</name>
<dbReference type="SUPFAM" id="SSF51261">
    <property type="entry name" value="Duplicated hybrid motif"/>
    <property type="match status" value="1"/>
</dbReference>
<reference evidence="7 8" key="1">
    <citation type="submission" date="2018-06" db="EMBL/GenBank/DDBJ databases">
        <authorList>
            <consortium name="Pathogen Informatics"/>
            <person name="Doyle S."/>
        </authorList>
    </citation>
    <scope>NUCLEOTIDE SEQUENCE [LARGE SCALE GENOMIC DNA]</scope>
    <source>
        <strain evidence="7 8">NCTC12413</strain>
    </source>
</reference>
<dbReference type="CDD" id="cd12797">
    <property type="entry name" value="M23_peptidase"/>
    <property type="match status" value="1"/>
</dbReference>
<keyword evidence="5" id="KW-0482">Metalloprotease</keyword>
<dbReference type="STRING" id="1212545.SARL_10956"/>
<evidence type="ECO:0000313" key="8">
    <source>
        <dbReference type="Proteomes" id="UP000254956"/>
    </source>
</evidence>
<proteinExistence type="inferred from homology"/>
<dbReference type="RefSeq" id="WP_103388160.1">
    <property type="nucleotide sequence ID" value="NZ_JAWCVR010000023.1"/>
</dbReference>
<evidence type="ECO:0000256" key="4">
    <source>
        <dbReference type="ARBA" id="ARBA00012322"/>
    </source>
</evidence>
<protein>
    <recommendedName>
        <fullName evidence="4">lysostaphin</fullName>
        <ecNumber evidence="4">3.4.24.75</ecNumber>
    </recommendedName>
</protein>
<evidence type="ECO:0000259" key="6">
    <source>
        <dbReference type="Pfam" id="PF01551"/>
    </source>
</evidence>
<dbReference type="EC" id="3.4.24.75" evidence="4"/>
<dbReference type="InterPro" id="IPR050570">
    <property type="entry name" value="Cell_wall_metabolism_enzyme"/>
</dbReference>
<dbReference type="GO" id="GO:0004222">
    <property type="term" value="F:metalloendopeptidase activity"/>
    <property type="evidence" value="ECO:0007669"/>
    <property type="project" value="TreeGrafter"/>
</dbReference>
<gene>
    <name evidence="7" type="ORF">NCTC12413_01823</name>
</gene>
<organism evidence="7 8">
    <name type="scientific">Staphylococcus arlettae</name>
    <dbReference type="NCBI Taxonomy" id="29378"/>
    <lineage>
        <taxon>Bacteria</taxon>
        <taxon>Bacillati</taxon>
        <taxon>Bacillota</taxon>
        <taxon>Bacilli</taxon>
        <taxon>Bacillales</taxon>
        <taxon>Staphylococcaceae</taxon>
        <taxon>Staphylococcus</taxon>
    </lineage>
</organism>
<dbReference type="InterPro" id="IPR016047">
    <property type="entry name" value="M23ase_b-sheet_dom"/>
</dbReference>
<dbReference type="GO" id="GO:0006508">
    <property type="term" value="P:proteolysis"/>
    <property type="evidence" value="ECO:0007669"/>
    <property type="project" value="UniProtKB-KW"/>
</dbReference>
<dbReference type="Pfam" id="PF01551">
    <property type="entry name" value="Peptidase_M23"/>
    <property type="match status" value="1"/>
</dbReference>
<dbReference type="PANTHER" id="PTHR21666:SF270">
    <property type="entry name" value="MUREIN HYDROLASE ACTIVATOR ENVC"/>
    <property type="match status" value="1"/>
</dbReference>
<comment type="cofactor">
    <cofactor evidence="2">
        <name>Zn(2+)</name>
        <dbReference type="ChEBI" id="CHEBI:29105"/>
    </cofactor>
</comment>
<dbReference type="Gene3D" id="2.70.70.10">
    <property type="entry name" value="Glucose Permease (Domain IIA)"/>
    <property type="match status" value="1"/>
</dbReference>
<evidence type="ECO:0000256" key="3">
    <source>
        <dbReference type="ARBA" id="ARBA00006646"/>
    </source>
</evidence>
<dbReference type="OrthoDB" id="9809488at2"/>